<keyword evidence="5" id="KW-0804">Transcription</keyword>
<accession>A0A6L2ZRN8</accession>
<keyword evidence="4 7" id="KW-0378">Hydrolase</keyword>
<protein>
    <recommendedName>
        <fullName evidence="7">Inositol-1-monophosphatase</fullName>
        <ecNumber evidence="7">3.1.3.25</ecNumber>
    </recommendedName>
</protein>
<dbReference type="PANTHER" id="PTHR20854:SF4">
    <property type="entry name" value="INOSITOL-1-MONOPHOSPHATASE-RELATED"/>
    <property type="match status" value="1"/>
</dbReference>
<evidence type="ECO:0000256" key="6">
    <source>
        <dbReference type="PIRSR" id="PIRSR600760-2"/>
    </source>
</evidence>
<dbReference type="AlphaFoldDB" id="A0A6L2ZRN8"/>
<keyword evidence="6 7" id="KW-0479">Metal-binding</keyword>
<dbReference type="GO" id="GO:0007165">
    <property type="term" value="P:signal transduction"/>
    <property type="evidence" value="ECO:0007669"/>
    <property type="project" value="TreeGrafter"/>
</dbReference>
<feature type="binding site" evidence="6">
    <location>
        <position position="86"/>
    </location>
    <ligand>
        <name>Mg(2+)</name>
        <dbReference type="ChEBI" id="CHEBI:18420"/>
        <label>1</label>
        <note>catalytic</note>
    </ligand>
</feature>
<dbReference type="PANTHER" id="PTHR20854">
    <property type="entry name" value="INOSITOL MONOPHOSPHATASE"/>
    <property type="match status" value="1"/>
</dbReference>
<dbReference type="PRINTS" id="PR00377">
    <property type="entry name" value="IMPHPHTASES"/>
</dbReference>
<evidence type="ECO:0000313" key="9">
    <source>
        <dbReference type="Proteomes" id="UP000504714"/>
    </source>
</evidence>
<reference evidence="8 9" key="1">
    <citation type="submission" date="2020-06" db="EMBL/GenBank/DDBJ databases">
        <title>The genome sequence of Candidatus Regiella insecticola strain Tut.</title>
        <authorList>
            <person name="Nikoh N."/>
            <person name="Tsuchida T."/>
            <person name="Koga R."/>
            <person name="Oshima K."/>
            <person name="Hattori M."/>
            <person name="Fukatsu T."/>
        </authorList>
    </citation>
    <scope>NUCLEOTIDE SEQUENCE [LARGE SCALE GENOMIC DNA]</scope>
    <source>
        <strain evidence="8 9">Tut</strain>
    </source>
</reference>
<evidence type="ECO:0000256" key="4">
    <source>
        <dbReference type="ARBA" id="ARBA00022801"/>
    </source>
</evidence>
<comment type="cofactor">
    <cofactor evidence="2 6 7">
        <name>Mg(2+)</name>
        <dbReference type="ChEBI" id="CHEBI:18420"/>
    </cofactor>
</comment>
<dbReference type="RefSeq" id="WP_176488595.1">
    <property type="nucleotide sequence ID" value="NZ_BLXO01000007.1"/>
</dbReference>
<sequence>MHPMLTIAVRAARKAGDLIAKYYAEPQGSIKTNKKNSNDFPVDKSAERLIIDVIRYSYPSASIISQKYPVLSGGYNETQWIISSLDENSNFTKRLPHCAVSIAVRIKEHTEVAVIYDAIRNELFTAVRGQGAQLNSYRLRIPEYKNLAGTTLAAGISIKAKPHSHVYYNLLSQLSFQCDSIHSSGSSALDLAYIAAGRVDGFFAIGLSSCSFAGGELLVREAGARVTDFVGGDNYYYSGNLVVGSPRVVETMQQIMDKELTAALRC</sequence>
<evidence type="ECO:0000313" key="8">
    <source>
        <dbReference type="EMBL" id="GFN47044.1"/>
    </source>
</evidence>
<dbReference type="InterPro" id="IPR000760">
    <property type="entry name" value="Inositol_monophosphatase-like"/>
</dbReference>
<evidence type="ECO:0000256" key="1">
    <source>
        <dbReference type="ARBA" id="ARBA00001033"/>
    </source>
</evidence>
<keyword evidence="5" id="KW-0805">Transcription regulation</keyword>
<dbReference type="EMBL" id="BLXO01000007">
    <property type="protein sequence ID" value="GFN47044.1"/>
    <property type="molecule type" value="Genomic_DNA"/>
</dbReference>
<evidence type="ECO:0000256" key="5">
    <source>
        <dbReference type="ARBA" id="ARBA00022814"/>
    </source>
</evidence>
<dbReference type="Gene3D" id="3.30.540.10">
    <property type="entry name" value="Fructose-1,6-Bisphosphatase, subunit A, domain 1"/>
    <property type="match status" value="1"/>
</dbReference>
<name>A0A6L2ZRN8_9ENTR</name>
<evidence type="ECO:0000256" key="3">
    <source>
        <dbReference type="ARBA" id="ARBA00009759"/>
    </source>
</evidence>
<dbReference type="GO" id="GO:0031564">
    <property type="term" value="P:transcription antitermination"/>
    <property type="evidence" value="ECO:0007669"/>
    <property type="project" value="UniProtKB-KW"/>
</dbReference>
<dbReference type="GO" id="GO:0006020">
    <property type="term" value="P:inositol metabolic process"/>
    <property type="evidence" value="ECO:0007669"/>
    <property type="project" value="TreeGrafter"/>
</dbReference>
<evidence type="ECO:0000256" key="2">
    <source>
        <dbReference type="ARBA" id="ARBA00001946"/>
    </source>
</evidence>
<dbReference type="SUPFAM" id="SSF56655">
    <property type="entry name" value="Carbohydrate phosphatase"/>
    <property type="match status" value="1"/>
</dbReference>
<dbReference type="Proteomes" id="UP000504714">
    <property type="component" value="Unassembled WGS sequence"/>
</dbReference>
<dbReference type="CDD" id="cd01639">
    <property type="entry name" value="IMPase"/>
    <property type="match status" value="1"/>
</dbReference>
<comment type="caution">
    <text evidence="8">The sequence shown here is derived from an EMBL/GenBank/DDBJ whole genome shotgun (WGS) entry which is preliminary data.</text>
</comment>
<evidence type="ECO:0000256" key="7">
    <source>
        <dbReference type="RuleBase" id="RU364068"/>
    </source>
</evidence>
<comment type="similarity">
    <text evidence="3 7">Belongs to the inositol monophosphatase superfamily.</text>
</comment>
<dbReference type="NCBIfam" id="NF008027">
    <property type="entry name" value="PRK10757.1"/>
    <property type="match status" value="1"/>
</dbReference>
<dbReference type="Pfam" id="PF00459">
    <property type="entry name" value="Inositol_P"/>
    <property type="match status" value="1"/>
</dbReference>
<dbReference type="InterPro" id="IPR033942">
    <property type="entry name" value="IMPase"/>
</dbReference>
<feature type="binding site" evidence="6">
    <location>
        <position position="85"/>
    </location>
    <ligand>
        <name>Mg(2+)</name>
        <dbReference type="ChEBI" id="CHEBI:18420"/>
        <label>1</label>
        <note>catalytic</note>
    </ligand>
</feature>
<keyword evidence="5" id="KW-0889">Transcription antitermination</keyword>
<dbReference type="Gene3D" id="3.40.190.80">
    <property type="match status" value="1"/>
</dbReference>
<dbReference type="GO" id="GO:0046872">
    <property type="term" value="F:metal ion binding"/>
    <property type="evidence" value="ECO:0007669"/>
    <property type="project" value="UniProtKB-KW"/>
</dbReference>
<proteinExistence type="inferred from homology"/>
<organism evidence="8 9">
    <name type="scientific">Candidatus Regiella insecticola</name>
    <dbReference type="NCBI Taxonomy" id="138073"/>
    <lineage>
        <taxon>Bacteria</taxon>
        <taxon>Pseudomonadati</taxon>
        <taxon>Pseudomonadota</taxon>
        <taxon>Gammaproteobacteria</taxon>
        <taxon>Enterobacterales</taxon>
        <taxon>Enterobacteriaceae</taxon>
        <taxon>aphid secondary symbionts</taxon>
        <taxon>Candidatus Regiella</taxon>
    </lineage>
</organism>
<dbReference type="GO" id="GO:0008934">
    <property type="term" value="F:inositol monophosphate 1-phosphatase activity"/>
    <property type="evidence" value="ECO:0007669"/>
    <property type="project" value="InterPro"/>
</dbReference>
<dbReference type="InterPro" id="IPR022337">
    <property type="entry name" value="Inositol_monophosphatase_SuhB"/>
</dbReference>
<gene>
    <name evidence="8" type="primary">suhB</name>
    <name evidence="8" type="ORF">RINTU1_28980</name>
</gene>
<dbReference type="EC" id="3.1.3.25" evidence="7"/>
<comment type="catalytic activity">
    <reaction evidence="1 7">
        <text>a myo-inositol phosphate + H2O = myo-inositol + phosphate</text>
        <dbReference type="Rhea" id="RHEA:24056"/>
        <dbReference type="ChEBI" id="CHEBI:15377"/>
        <dbReference type="ChEBI" id="CHEBI:17268"/>
        <dbReference type="ChEBI" id="CHEBI:43474"/>
        <dbReference type="ChEBI" id="CHEBI:84139"/>
        <dbReference type="EC" id="3.1.3.25"/>
    </reaction>
</comment>
<keyword evidence="6 7" id="KW-0460">Magnesium</keyword>
<dbReference type="PRINTS" id="PR01959">
    <property type="entry name" value="SBIMPHPHTASE"/>
</dbReference>